<evidence type="ECO:0000256" key="1">
    <source>
        <dbReference type="ARBA" id="ARBA00000085"/>
    </source>
</evidence>
<dbReference type="Proteomes" id="UP001172911">
    <property type="component" value="Unassembled WGS sequence"/>
</dbReference>
<dbReference type="SMART" id="SM00091">
    <property type="entry name" value="PAS"/>
    <property type="match status" value="2"/>
</dbReference>
<protein>
    <recommendedName>
        <fullName evidence="2">histidine kinase</fullName>
        <ecNumber evidence="2">2.7.13.3</ecNumber>
    </recommendedName>
</protein>
<organism evidence="10 11">
    <name type="scientific">Desulforamulus aquiferis</name>
    <dbReference type="NCBI Taxonomy" id="1397668"/>
    <lineage>
        <taxon>Bacteria</taxon>
        <taxon>Bacillati</taxon>
        <taxon>Bacillota</taxon>
        <taxon>Clostridia</taxon>
        <taxon>Eubacteriales</taxon>
        <taxon>Peptococcaceae</taxon>
        <taxon>Desulforamulus</taxon>
    </lineage>
</organism>
<dbReference type="Gene3D" id="1.10.287.130">
    <property type="match status" value="1"/>
</dbReference>
<keyword evidence="5" id="KW-0547">Nucleotide-binding</keyword>
<evidence type="ECO:0000313" key="11">
    <source>
        <dbReference type="Proteomes" id="UP001172911"/>
    </source>
</evidence>
<feature type="domain" description="Histidine kinase" evidence="9">
    <location>
        <begin position="282"/>
        <end position="479"/>
    </location>
</feature>
<dbReference type="SUPFAM" id="SSF47384">
    <property type="entry name" value="Homodimeric domain of signal transducing histidine kinase"/>
    <property type="match status" value="1"/>
</dbReference>
<keyword evidence="4" id="KW-0808">Transferase</keyword>
<dbReference type="Pfam" id="PF00512">
    <property type="entry name" value="HisKA"/>
    <property type="match status" value="1"/>
</dbReference>
<evidence type="ECO:0000256" key="4">
    <source>
        <dbReference type="ARBA" id="ARBA00022679"/>
    </source>
</evidence>
<dbReference type="InterPro" id="IPR005467">
    <property type="entry name" value="His_kinase_dom"/>
</dbReference>
<evidence type="ECO:0000313" key="10">
    <source>
        <dbReference type="EMBL" id="MDO7788885.1"/>
    </source>
</evidence>
<dbReference type="EC" id="2.7.13.3" evidence="2"/>
<evidence type="ECO:0000256" key="5">
    <source>
        <dbReference type="ARBA" id="ARBA00022741"/>
    </source>
</evidence>
<keyword evidence="6" id="KW-0418">Kinase</keyword>
<dbReference type="NCBIfam" id="TIGR00229">
    <property type="entry name" value="sensory_box"/>
    <property type="match status" value="1"/>
</dbReference>
<dbReference type="Gene3D" id="3.30.450.20">
    <property type="entry name" value="PAS domain"/>
    <property type="match status" value="2"/>
</dbReference>
<dbReference type="InterPro" id="IPR036097">
    <property type="entry name" value="HisK_dim/P_sf"/>
</dbReference>
<keyword evidence="8" id="KW-0902">Two-component regulatory system</keyword>
<dbReference type="CDD" id="cd00130">
    <property type="entry name" value="PAS"/>
    <property type="match status" value="2"/>
</dbReference>
<keyword evidence="11" id="KW-1185">Reference proteome</keyword>
<evidence type="ECO:0000256" key="2">
    <source>
        <dbReference type="ARBA" id="ARBA00012438"/>
    </source>
</evidence>
<dbReference type="SUPFAM" id="SSF55785">
    <property type="entry name" value="PYP-like sensor domain (PAS domain)"/>
    <property type="match status" value="2"/>
</dbReference>
<evidence type="ECO:0000256" key="8">
    <source>
        <dbReference type="ARBA" id="ARBA00023012"/>
    </source>
</evidence>
<dbReference type="CDD" id="cd00082">
    <property type="entry name" value="HisKA"/>
    <property type="match status" value="1"/>
</dbReference>
<dbReference type="EMBL" id="JARPTC010000027">
    <property type="protein sequence ID" value="MDO7788885.1"/>
    <property type="molecule type" value="Genomic_DNA"/>
</dbReference>
<comment type="caution">
    <text evidence="10">The sequence shown here is derived from an EMBL/GenBank/DDBJ whole genome shotgun (WGS) entry which is preliminary data.</text>
</comment>
<dbReference type="Pfam" id="PF13426">
    <property type="entry name" value="PAS_9"/>
    <property type="match status" value="1"/>
</dbReference>
<dbReference type="RefSeq" id="WP_304545226.1">
    <property type="nucleotide sequence ID" value="NZ_JARPTC010000027.1"/>
</dbReference>
<proteinExistence type="predicted"/>
<dbReference type="PANTHER" id="PTHR43065:SF10">
    <property type="entry name" value="PEROXIDE STRESS-ACTIVATED HISTIDINE KINASE MAK3"/>
    <property type="match status" value="1"/>
</dbReference>
<keyword evidence="7" id="KW-0067">ATP-binding</keyword>
<reference evidence="10" key="2">
    <citation type="submission" date="2023-03" db="EMBL/GenBank/DDBJ databases">
        <authorList>
            <person name="Zhang Z."/>
        </authorList>
    </citation>
    <scope>NUCLEOTIDE SEQUENCE</scope>
    <source>
        <strain evidence="10">DSA</strain>
    </source>
</reference>
<name>A0AAW7ZHE9_9FIRM</name>
<dbReference type="SMART" id="SM00388">
    <property type="entry name" value="HisKA"/>
    <property type="match status" value="1"/>
</dbReference>
<accession>A0AAW7ZHE9</accession>
<dbReference type="PANTHER" id="PTHR43065">
    <property type="entry name" value="SENSOR HISTIDINE KINASE"/>
    <property type="match status" value="1"/>
</dbReference>
<keyword evidence="3" id="KW-0597">Phosphoprotein</keyword>
<comment type="catalytic activity">
    <reaction evidence="1">
        <text>ATP + protein L-histidine = ADP + protein N-phospho-L-histidine.</text>
        <dbReference type="EC" id="2.7.13.3"/>
    </reaction>
</comment>
<dbReference type="GO" id="GO:0005524">
    <property type="term" value="F:ATP binding"/>
    <property type="evidence" value="ECO:0007669"/>
    <property type="project" value="UniProtKB-KW"/>
</dbReference>
<evidence type="ECO:0000256" key="3">
    <source>
        <dbReference type="ARBA" id="ARBA00022553"/>
    </source>
</evidence>
<dbReference type="InterPro" id="IPR003661">
    <property type="entry name" value="HisK_dim/P_dom"/>
</dbReference>
<sequence>MLPSLNNPDLASVPLTMLAGNILDPLCPAAVKNISEDILNKLSMPVIVINHLGNILLTNEAFGKTMALSNQNVTFNFENINFSDSNLIKLLDYGLPVTGYNDNLRINNKTIPVKINLYPLFNSERHRLGLVCTLEDLTSSSNYLQLQQRCELIFNSMELGFIVLDESLKITMLNKFAKVHLGCKESEVIGKPLDNLMQEFFGDANPISSALANQMELKDYEQSFTLGEQTYYFTINTYFLKNENNQPTGAIITFQDITTAKEMSLKLAQNERFAAIGHMVGETLQGIGNPLTSIKGFVQLVEKNLNEQQKKDLKSYIDTIFSEIDTIYKVTNDLLEFTKPYKIKLELISVNELISEVLTLVDKEVRLQEITIHCDLFEPSPPVRGDRHQLIQVFLNILNNILQNMPVSETLTIKTYIIGESSKVTIDFIPWPGNHRPRDDESGGLSVSNRIIKEHRGEIRTVSDSGEGSIVSVILPLCKLSAVPENK</sequence>
<dbReference type="GO" id="GO:0000155">
    <property type="term" value="F:phosphorelay sensor kinase activity"/>
    <property type="evidence" value="ECO:0007669"/>
    <property type="project" value="InterPro"/>
</dbReference>
<dbReference type="PROSITE" id="PS50109">
    <property type="entry name" value="HIS_KIN"/>
    <property type="match status" value="1"/>
</dbReference>
<gene>
    <name evidence="10" type="ORF">P6N53_16840</name>
</gene>
<dbReference type="InterPro" id="IPR035965">
    <property type="entry name" value="PAS-like_dom_sf"/>
</dbReference>
<dbReference type="AlphaFoldDB" id="A0AAW7ZHE9"/>
<dbReference type="SUPFAM" id="SSF55874">
    <property type="entry name" value="ATPase domain of HSP90 chaperone/DNA topoisomerase II/histidine kinase"/>
    <property type="match status" value="1"/>
</dbReference>
<reference evidence="10" key="1">
    <citation type="journal article" date="2023" name="J. Hazard. Mater.">
        <title>Anaerobic biodegradation of pyrene and benzo[a]pyrene by a new sulfate-reducing Desulforamulus aquiferis strain DSA.</title>
        <authorList>
            <person name="Zhang Z."/>
            <person name="Sun J."/>
            <person name="Gong X."/>
            <person name="Wang C."/>
            <person name="Wang H."/>
        </authorList>
    </citation>
    <scope>NUCLEOTIDE SEQUENCE</scope>
    <source>
        <strain evidence="10">DSA</strain>
    </source>
</reference>
<dbReference type="Gene3D" id="3.30.565.10">
    <property type="entry name" value="Histidine kinase-like ATPase, C-terminal domain"/>
    <property type="match status" value="1"/>
</dbReference>
<dbReference type="InterPro" id="IPR036890">
    <property type="entry name" value="HATPase_C_sf"/>
</dbReference>
<evidence type="ECO:0000256" key="6">
    <source>
        <dbReference type="ARBA" id="ARBA00022777"/>
    </source>
</evidence>
<dbReference type="InterPro" id="IPR000014">
    <property type="entry name" value="PAS"/>
</dbReference>
<evidence type="ECO:0000259" key="9">
    <source>
        <dbReference type="PROSITE" id="PS50109"/>
    </source>
</evidence>
<dbReference type="Pfam" id="PF13596">
    <property type="entry name" value="PAS_10"/>
    <property type="match status" value="1"/>
</dbReference>
<evidence type="ECO:0000256" key="7">
    <source>
        <dbReference type="ARBA" id="ARBA00022840"/>
    </source>
</evidence>